<keyword evidence="1" id="KW-0175">Coiled coil</keyword>
<protein>
    <recommendedName>
        <fullName evidence="4">DUF4446 domain-containing protein</fullName>
    </recommendedName>
</protein>
<accession>A0A0F9UVS3</accession>
<evidence type="ECO:0000256" key="1">
    <source>
        <dbReference type="SAM" id="Coils"/>
    </source>
</evidence>
<name>A0A0F9UVS3_9ZZZZ</name>
<evidence type="ECO:0008006" key="4">
    <source>
        <dbReference type="Google" id="ProtNLM"/>
    </source>
</evidence>
<dbReference type="EMBL" id="LAZR01000060">
    <property type="protein sequence ID" value="KKN97160.1"/>
    <property type="molecule type" value="Genomic_DNA"/>
</dbReference>
<feature type="coiled-coil region" evidence="1">
    <location>
        <begin position="38"/>
        <end position="75"/>
    </location>
</feature>
<dbReference type="AlphaFoldDB" id="A0A0F9UVS3"/>
<keyword evidence="2" id="KW-0472">Membrane</keyword>
<gene>
    <name evidence="3" type="ORF">LCGC14_0161300</name>
</gene>
<proteinExistence type="predicted"/>
<organism evidence="3">
    <name type="scientific">marine sediment metagenome</name>
    <dbReference type="NCBI Taxonomy" id="412755"/>
    <lineage>
        <taxon>unclassified sequences</taxon>
        <taxon>metagenomes</taxon>
        <taxon>ecological metagenomes</taxon>
    </lineage>
</organism>
<sequence>MEDVLIYILIVLGFLIVLVFGLTVYCFKLKKKFDLFFKKGEEDLEKLLASQLKKLEEQEKDIKKISEEISRLKGQSQKSFQKISLVRFNPFKNIGGDQSFSIALLDLGNNGFVITSIYSQEGNQVYAKSVNNGKSEYPLSEEEKEAIQKAIVA</sequence>
<comment type="caution">
    <text evidence="3">The sequence shown here is derived from an EMBL/GenBank/DDBJ whole genome shotgun (WGS) entry which is preliminary data.</text>
</comment>
<dbReference type="InterPro" id="IPR027981">
    <property type="entry name" value="DUF4446"/>
</dbReference>
<feature type="transmembrane region" description="Helical" evidence="2">
    <location>
        <begin position="6"/>
        <end position="27"/>
    </location>
</feature>
<reference evidence="3" key="1">
    <citation type="journal article" date="2015" name="Nature">
        <title>Complex archaea that bridge the gap between prokaryotes and eukaryotes.</title>
        <authorList>
            <person name="Spang A."/>
            <person name="Saw J.H."/>
            <person name="Jorgensen S.L."/>
            <person name="Zaremba-Niedzwiedzka K."/>
            <person name="Martijn J."/>
            <person name="Lind A.E."/>
            <person name="van Eijk R."/>
            <person name="Schleper C."/>
            <person name="Guy L."/>
            <person name="Ettema T.J."/>
        </authorList>
    </citation>
    <scope>NUCLEOTIDE SEQUENCE</scope>
</reference>
<keyword evidence="2" id="KW-1133">Transmembrane helix</keyword>
<dbReference type="Pfam" id="PF14584">
    <property type="entry name" value="DUF4446"/>
    <property type="match status" value="1"/>
</dbReference>
<evidence type="ECO:0000256" key="2">
    <source>
        <dbReference type="SAM" id="Phobius"/>
    </source>
</evidence>
<keyword evidence="2" id="KW-0812">Transmembrane</keyword>
<evidence type="ECO:0000313" key="3">
    <source>
        <dbReference type="EMBL" id="KKN97160.1"/>
    </source>
</evidence>